<dbReference type="AlphaFoldDB" id="A0A365YL53"/>
<feature type="transmembrane region" description="Helical" evidence="8">
    <location>
        <begin position="99"/>
        <end position="120"/>
    </location>
</feature>
<dbReference type="PROSITE" id="PS50850">
    <property type="entry name" value="MFS"/>
    <property type="match status" value="1"/>
</dbReference>
<organism evidence="10 11">
    <name type="scientific">Glutamicibacter soli</name>
    <dbReference type="NCBI Taxonomy" id="453836"/>
    <lineage>
        <taxon>Bacteria</taxon>
        <taxon>Bacillati</taxon>
        <taxon>Actinomycetota</taxon>
        <taxon>Actinomycetes</taxon>
        <taxon>Micrococcales</taxon>
        <taxon>Micrococcaceae</taxon>
        <taxon>Glutamicibacter</taxon>
    </lineage>
</organism>
<feature type="transmembrane region" description="Helical" evidence="8">
    <location>
        <begin position="290"/>
        <end position="310"/>
    </location>
</feature>
<gene>
    <name evidence="10" type="ORF">C1H84_06075</name>
</gene>
<keyword evidence="11" id="KW-1185">Reference proteome</keyword>
<keyword evidence="6 8" id="KW-0472">Membrane</keyword>
<feature type="compositionally biased region" description="Polar residues" evidence="7">
    <location>
        <begin position="194"/>
        <end position="207"/>
    </location>
</feature>
<comment type="caution">
    <text evidence="10">The sequence shown here is derived from an EMBL/GenBank/DDBJ whole genome shotgun (WGS) entry which is preliminary data.</text>
</comment>
<dbReference type="Gene3D" id="1.20.1250.20">
    <property type="entry name" value="MFS general substrate transporter like domains"/>
    <property type="match status" value="2"/>
</dbReference>
<dbReference type="EMBL" id="POAF01000002">
    <property type="protein sequence ID" value="RBM02980.1"/>
    <property type="molecule type" value="Genomic_DNA"/>
</dbReference>
<keyword evidence="3" id="KW-1003">Cell membrane</keyword>
<dbReference type="Pfam" id="PF07690">
    <property type="entry name" value="MFS_1"/>
    <property type="match status" value="1"/>
</dbReference>
<evidence type="ECO:0000259" key="9">
    <source>
        <dbReference type="PROSITE" id="PS50850"/>
    </source>
</evidence>
<evidence type="ECO:0000256" key="4">
    <source>
        <dbReference type="ARBA" id="ARBA00022692"/>
    </source>
</evidence>
<keyword evidence="4 8" id="KW-0812">Transmembrane</keyword>
<dbReference type="InterPro" id="IPR050171">
    <property type="entry name" value="MFS_Transporters"/>
</dbReference>
<feature type="transmembrane region" description="Helical" evidence="8">
    <location>
        <begin position="348"/>
        <end position="372"/>
    </location>
</feature>
<evidence type="ECO:0000256" key="5">
    <source>
        <dbReference type="ARBA" id="ARBA00022989"/>
    </source>
</evidence>
<dbReference type="InterPro" id="IPR036259">
    <property type="entry name" value="MFS_trans_sf"/>
</dbReference>
<feature type="transmembrane region" description="Helical" evidence="8">
    <location>
        <begin position="73"/>
        <end position="93"/>
    </location>
</feature>
<feature type="transmembrane region" description="Helical" evidence="8">
    <location>
        <begin position="42"/>
        <end position="61"/>
    </location>
</feature>
<feature type="transmembrane region" description="Helical" evidence="8">
    <location>
        <begin position="168"/>
        <end position="185"/>
    </location>
</feature>
<feature type="transmembrane region" description="Helical" evidence="8">
    <location>
        <begin position="141"/>
        <end position="162"/>
    </location>
</feature>
<feature type="transmembrane region" description="Helical" evidence="8">
    <location>
        <begin position="378"/>
        <end position="397"/>
    </location>
</feature>
<dbReference type="PANTHER" id="PTHR23517">
    <property type="entry name" value="RESISTANCE PROTEIN MDTM, PUTATIVE-RELATED-RELATED"/>
    <property type="match status" value="1"/>
</dbReference>
<name>A0A365YL53_9MICC</name>
<dbReference type="Proteomes" id="UP000252167">
    <property type="component" value="Unassembled WGS sequence"/>
</dbReference>
<dbReference type="GO" id="GO:0022857">
    <property type="term" value="F:transmembrane transporter activity"/>
    <property type="evidence" value="ECO:0007669"/>
    <property type="project" value="InterPro"/>
</dbReference>
<dbReference type="PANTHER" id="PTHR23517:SF13">
    <property type="entry name" value="MAJOR FACILITATOR SUPERFAMILY MFS_1"/>
    <property type="match status" value="1"/>
</dbReference>
<sequence length="422" mass="43806">MAQQAKYWFPAALSLLLVGWGANQYVALLVHYRQDHGFSEVLVTSLLGIYVLGLVPALLLGGRASDLRGRKRLTMIAVLISIAASLALMLSHLGPLPLFAGRLLAGTATGLGMAAATSWVKELSQAPWDPNSTAGSGARRASLLTSTGFCLGPVAGGMLVAWAPMPDVLPYATHILLCLPVLILLRKLPETRQRQLPQATAPGTQTRPVPGGAAQQRGGKRFWAVIAPAAPWVFAAATMGFVVIPEMVPAMGGAARHTYTTVAVALTMGCGVLIQPLGRRVDTVNSARTLLLGVAVVLGGMLAIIGAILLNSPALGLGASVLLGCGNGLLMVGGLLELQRAAGPDELGLLTGFFYTFAYAGFLAPTVIALVAQWVSSLWIMGAAVLLCLLSLAVVAVNSRKHLPRALERIDSGAALAAPENA</sequence>
<evidence type="ECO:0000256" key="7">
    <source>
        <dbReference type="SAM" id="MobiDB-lite"/>
    </source>
</evidence>
<evidence type="ECO:0000256" key="3">
    <source>
        <dbReference type="ARBA" id="ARBA00022475"/>
    </source>
</evidence>
<reference evidence="10 11" key="1">
    <citation type="submission" date="2018-01" db="EMBL/GenBank/DDBJ databases">
        <title>Glutamicibacter soli strain NHPC-3 Whole genome sequence and assembly.</title>
        <authorList>
            <person name="Choudhury P."/>
            <person name="Gupta D."/>
            <person name="Sengupta K."/>
            <person name="Jawed A."/>
            <person name="Sultana N."/>
            <person name="Saha P."/>
        </authorList>
    </citation>
    <scope>NUCLEOTIDE SEQUENCE [LARGE SCALE GENOMIC DNA]</scope>
    <source>
        <strain evidence="10 11">NHPC-3</strain>
    </source>
</reference>
<dbReference type="SUPFAM" id="SSF103473">
    <property type="entry name" value="MFS general substrate transporter"/>
    <property type="match status" value="1"/>
</dbReference>
<feature type="transmembrane region" description="Helical" evidence="8">
    <location>
        <begin position="257"/>
        <end position="278"/>
    </location>
</feature>
<feature type="region of interest" description="Disordered" evidence="7">
    <location>
        <begin position="194"/>
        <end position="215"/>
    </location>
</feature>
<dbReference type="InterPro" id="IPR020846">
    <property type="entry name" value="MFS_dom"/>
</dbReference>
<feature type="transmembrane region" description="Helical" evidence="8">
    <location>
        <begin position="316"/>
        <end position="336"/>
    </location>
</feature>
<evidence type="ECO:0000256" key="2">
    <source>
        <dbReference type="ARBA" id="ARBA00022448"/>
    </source>
</evidence>
<evidence type="ECO:0000256" key="6">
    <source>
        <dbReference type="ARBA" id="ARBA00023136"/>
    </source>
</evidence>
<comment type="subcellular location">
    <subcellularLocation>
        <location evidence="1">Cell membrane</location>
        <topology evidence="1">Multi-pass membrane protein</topology>
    </subcellularLocation>
</comment>
<dbReference type="RefSeq" id="WP_113606848.1">
    <property type="nucleotide sequence ID" value="NZ_POAF01000002.1"/>
</dbReference>
<proteinExistence type="predicted"/>
<feature type="transmembrane region" description="Helical" evidence="8">
    <location>
        <begin position="7"/>
        <end position="30"/>
    </location>
</feature>
<evidence type="ECO:0000313" key="11">
    <source>
        <dbReference type="Proteomes" id="UP000252167"/>
    </source>
</evidence>
<evidence type="ECO:0000256" key="8">
    <source>
        <dbReference type="SAM" id="Phobius"/>
    </source>
</evidence>
<protein>
    <submittedName>
        <fullName evidence="10">MFS transporter</fullName>
    </submittedName>
</protein>
<evidence type="ECO:0000313" key="10">
    <source>
        <dbReference type="EMBL" id="RBM02980.1"/>
    </source>
</evidence>
<evidence type="ECO:0000256" key="1">
    <source>
        <dbReference type="ARBA" id="ARBA00004651"/>
    </source>
</evidence>
<dbReference type="GO" id="GO:0005886">
    <property type="term" value="C:plasma membrane"/>
    <property type="evidence" value="ECO:0007669"/>
    <property type="project" value="UniProtKB-SubCell"/>
</dbReference>
<dbReference type="InterPro" id="IPR011701">
    <property type="entry name" value="MFS"/>
</dbReference>
<feature type="domain" description="Major facilitator superfamily (MFS) profile" evidence="9">
    <location>
        <begin position="7"/>
        <end position="400"/>
    </location>
</feature>
<feature type="transmembrane region" description="Helical" evidence="8">
    <location>
        <begin position="222"/>
        <end position="245"/>
    </location>
</feature>
<keyword evidence="2" id="KW-0813">Transport</keyword>
<keyword evidence="5 8" id="KW-1133">Transmembrane helix</keyword>
<accession>A0A365YL53</accession>